<accession>A0A072PHC6</accession>
<name>A0A072PHC6_9EURO</name>
<organism evidence="2 3">
    <name type="scientific">Exophiala aquamarina CBS 119918</name>
    <dbReference type="NCBI Taxonomy" id="1182545"/>
    <lineage>
        <taxon>Eukaryota</taxon>
        <taxon>Fungi</taxon>
        <taxon>Dikarya</taxon>
        <taxon>Ascomycota</taxon>
        <taxon>Pezizomycotina</taxon>
        <taxon>Eurotiomycetes</taxon>
        <taxon>Chaetothyriomycetidae</taxon>
        <taxon>Chaetothyriales</taxon>
        <taxon>Herpotrichiellaceae</taxon>
        <taxon>Exophiala</taxon>
    </lineage>
</organism>
<dbReference type="Proteomes" id="UP000027920">
    <property type="component" value="Unassembled WGS sequence"/>
</dbReference>
<feature type="compositionally biased region" description="Basic and acidic residues" evidence="1">
    <location>
        <begin position="158"/>
        <end position="172"/>
    </location>
</feature>
<evidence type="ECO:0000256" key="1">
    <source>
        <dbReference type="SAM" id="MobiDB-lite"/>
    </source>
</evidence>
<evidence type="ECO:0000313" key="2">
    <source>
        <dbReference type="EMBL" id="KEF59539.1"/>
    </source>
</evidence>
<evidence type="ECO:0000313" key="3">
    <source>
        <dbReference type="Proteomes" id="UP000027920"/>
    </source>
</evidence>
<gene>
    <name evidence="2" type="ORF">A1O9_04383</name>
</gene>
<dbReference type="OrthoDB" id="2253354at2759"/>
<sequence length="206" mass="23594">MLRSRLLGTTFSKVPRATPFGRCRHASSQNSLLPKLAQTSIWHSIIPRGIRDRWTRTGKYANKKAVNPASYFIWIYLLIGSQSIRIMGIQTDFNTYMRKADLKLNKLREVVEKLQKGEPVDVEKALGTGDEIQEQEWEDALQELMDEERVWQNNRKKAREESERLAQEERDANPLNTSIYKDQAATTIDIPSASSPTGPRPSPGFY</sequence>
<comment type="caution">
    <text evidence="2">The sequence shown here is derived from an EMBL/GenBank/DDBJ whole genome shotgun (WGS) entry which is preliminary data.</text>
</comment>
<dbReference type="VEuPathDB" id="FungiDB:A1O9_04383"/>
<dbReference type="Pfam" id="PF17254">
    <property type="entry name" value="DUF5321"/>
    <property type="match status" value="1"/>
</dbReference>
<dbReference type="AlphaFoldDB" id="A0A072PHC6"/>
<dbReference type="EMBL" id="AMGV01000003">
    <property type="protein sequence ID" value="KEF59539.1"/>
    <property type="molecule type" value="Genomic_DNA"/>
</dbReference>
<proteinExistence type="predicted"/>
<dbReference type="GeneID" id="25279316"/>
<keyword evidence="3" id="KW-1185">Reference proteome</keyword>
<protein>
    <submittedName>
        <fullName evidence="2">Uncharacterized protein</fullName>
    </submittedName>
</protein>
<feature type="compositionally biased region" description="Polar residues" evidence="1">
    <location>
        <begin position="174"/>
        <end position="186"/>
    </location>
</feature>
<reference evidence="2 3" key="1">
    <citation type="submission" date="2013-03" db="EMBL/GenBank/DDBJ databases">
        <title>The Genome Sequence of Exophiala aquamarina CBS 119918.</title>
        <authorList>
            <consortium name="The Broad Institute Genomics Platform"/>
            <person name="Cuomo C."/>
            <person name="de Hoog S."/>
            <person name="Gorbushina A."/>
            <person name="Walker B."/>
            <person name="Young S.K."/>
            <person name="Zeng Q."/>
            <person name="Gargeya S."/>
            <person name="Fitzgerald M."/>
            <person name="Haas B."/>
            <person name="Abouelleil A."/>
            <person name="Allen A.W."/>
            <person name="Alvarado L."/>
            <person name="Arachchi H.M."/>
            <person name="Berlin A.M."/>
            <person name="Chapman S.B."/>
            <person name="Gainer-Dewar J."/>
            <person name="Goldberg J."/>
            <person name="Griggs A."/>
            <person name="Gujja S."/>
            <person name="Hansen M."/>
            <person name="Howarth C."/>
            <person name="Imamovic A."/>
            <person name="Ireland A."/>
            <person name="Larimer J."/>
            <person name="McCowan C."/>
            <person name="Murphy C."/>
            <person name="Pearson M."/>
            <person name="Poon T.W."/>
            <person name="Priest M."/>
            <person name="Roberts A."/>
            <person name="Saif S."/>
            <person name="Shea T."/>
            <person name="Sisk P."/>
            <person name="Sykes S."/>
            <person name="Wortman J."/>
            <person name="Nusbaum C."/>
            <person name="Birren B."/>
        </authorList>
    </citation>
    <scope>NUCLEOTIDE SEQUENCE [LARGE SCALE GENOMIC DNA]</scope>
    <source>
        <strain evidence="2 3">CBS 119918</strain>
    </source>
</reference>
<dbReference type="InterPro" id="IPR035213">
    <property type="entry name" value="DUF5321"/>
</dbReference>
<feature type="region of interest" description="Disordered" evidence="1">
    <location>
        <begin position="150"/>
        <end position="206"/>
    </location>
</feature>
<dbReference type="HOGENOM" id="CLU_084831_2_1_1"/>
<dbReference type="RefSeq" id="XP_013262129.1">
    <property type="nucleotide sequence ID" value="XM_013406675.1"/>
</dbReference>